<keyword evidence="1 5" id="KW-0489">Methyltransferase</keyword>
<evidence type="ECO:0000256" key="1">
    <source>
        <dbReference type="ARBA" id="ARBA00022603"/>
    </source>
</evidence>
<dbReference type="PANTHER" id="PTHR43464">
    <property type="entry name" value="METHYLTRANSFERASE"/>
    <property type="match status" value="1"/>
</dbReference>
<dbReference type="EMBL" id="CP163302">
    <property type="protein sequence ID" value="XDP46376.1"/>
    <property type="molecule type" value="Genomic_DNA"/>
</dbReference>
<evidence type="ECO:0000259" key="4">
    <source>
        <dbReference type="Pfam" id="PF13649"/>
    </source>
</evidence>
<protein>
    <submittedName>
        <fullName evidence="5">Class I SAM-dependent methyltransferase</fullName>
        <ecNumber evidence="5">2.1.1.222</ecNumber>
        <ecNumber evidence="5">2.1.1.64</ecNumber>
    </submittedName>
</protein>
<dbReference type="EC" id="2.1.1.222" evidence="5"/>
<keyword evidence="3" id="KW-0949">S-adenosyl-L-methionine</keyword>
<dbReference type="Gene3D" id="3.40.50.150">
    <property type="entry name" value="Vaccinia Virus protein VP39"/>
    <property type="match status" value="1"/>
</dbReference>
<gene>
    <name evidence="5" type="ORF">AB5L97_05025</name>
</gene>
<evidence type="ECO:0000313" key="5">
    <source>
        <dbReference type="EMBL" id="XDP46376.1"/>
    </source>
</evidence>
<dbReference type="CDD" id="cd02440">
    <property type="entry name" value="AdoMet_MTases"/>
    <property type="match status" value="1"/>
</dbReference>
<dbReference type="GO" id="GO:0061542">
    <property type="term" value="F:3-demethylubiquinol 3-O-methyltransferase activity"/>
    <property type="evidence" value="ECO:0007669"/>
    <property type="project" value="UniProtKB-EC"/>
</dbReference>
<name>A0AB39L5V8_9MICC</name>
<dbReference type="AlphaFoldDB" id="A0AB39L5V8"/>
<proteinExistence type="predicted"/>
<organism evidence="5">
    <name type="scientific">Sinomonas puerhi</name>
    <dbReference type="NCBI Taxonomy" id="3238584"/>
    <lineage>
        <taxon>Bacteria</taxon>
        <taxon>Bacillati</taxon>
        <taxon>Actinomycetota</taxon>
        <taxon>Actinomycetes</taxon>
        <taxon>Micrococcales</taxon>
        <taxon>Micrococcaceae</taxon>
        <taxon>Sinomonas</taxon>
    </lineage>
</organism>
<evidence type="ECO:0000256" key="2">
    <source>
        <dbReference type="ARBA" id="ARBA00022679"/>
    </source>
</evidence>
<dbReference type="GO" id="GO:0102208">
    <property type="term" value="F:2-polyprenyl-6-hydroxyphenol methylase activity"/>
    <property type="evidence" value="ECO:0007669"/>
    <property type="project" value="UniProtKB-EC"/>
</dbReference>
<reference evidence="5" key="1">
    <citation type="submission" date="2024-07" db="EMBL/GenBank/DDBJ databases">
        <authorList>
            <person name="fu j."/>
        </authorList>
    </citation>
    <scope>NUCLEOTIDE SEQUENCE</scope>
    <source>
        <strain evidence="5">P10A9</strain>
    </source>
</reference>
<dbReference type="EC" id="2.1.1.64" evidence="5"/>
<evidence type="ECO:0000256" key="3">
    <source>
        <dbReference type="ARBA" id="ARBA00022691"/>
    </source>
</evidence>
<dbReference type="InterPro" id="IPR041698">
    <property type="entry name" value="Methyltransf_25"/>
</dbReference>
<dbReference type="RefSeq" id="WP_369046705.1">
    <property type="nucleotide sequence ID" value="NZ_CP163302.1"/>
</dbReference>
<dbReference type="KEGG" id="spue:AB5L97_05025"/>
<dbReference type="GO" id="GO:0032259">
    <property type="term" value="P:methylation"/>
    <property type="evidence" value="ECO:0007669"/>
    <property type="project" value="UniProtKB-KW"/>
</dbReference>
<accession>A0AB39L5V8</accession>
<sequence>MKAFYNLWYRHGTPPWVGPARSELVRLVESGRVPPGRSLDLGCGEGDNSIFLAQHGFDATAIDFAPAALVKARAKAEAAGVAVRFVEDDLTRMSNVAGAFDVLVDYGSFDDLSVQDRDSYMRAVVPLLRSGGLFLLWCFEWVPSRWERAAVAALPFGQMALLPGEVERRFGAEFAIERVAGESGLRGWPHGWAAYLMTRK</sequence>
<feature type="domain" description="Methyltransferase" evidence="4">
    <location>
        <begin position="39"/>
        <end position="132"/>
    </location>
</feature>
<dbReference type="PANTHER" id="PTHR43464:SF19">
    <property type="entry name" value="UBIQUINONE BIOSYNTHESIS O-METHYLTRANSFERASE, MITOCHONDRIAL"/>
    <property type="match status" value="1"/>
</dbReference>
<dbReference type="SUPFAM" id="SSF53335">
    <property type="entry name" value="S-adenosyl-L-methionine-dependent methyltransferases"/>
    <property type="match status" value="1"/>
</dbReference>
<dbReference type="Pfam" id="PF13649">
    <property type="entry name" value="Methyltransf_25"/>
    <property type="match status" value="1"/>
</dbReference>
<dbReference type="InterPro" id="IPR029063">
    <property type="entry name" value="SAM-dependent_MTases_sf"/>
</dbReference>
<keyword evidence="2 5" id="KW-0808">Transferase</keyword>